<proteinExistence type="predicted"/>
<dbReference type="Proteomes" id="UP000704611">
    <property type="component" value="Unassembled WGS sequence"/>
</dbReference>
<keyword evidence="2" id="KW-1185">Reference proteome</keyword>
<evidence type="ECO:0000313" key="2">
    <source>
        <dbReference type="Proteomes" id="UP000704611"/>
    </source>
</evidence>
<dbReference type="InterPro" id="IPR010653">
    <property type="entry name" value="NlpB/DapX"/>
</dbReference>
<dbReference type="Pfam" id="PF06804">
    <property type="entry name" value="Lipoprotein_18"/>
    <property type="match status" value="1"/>
</dbReference>
<protein>
    <submittedName>
        <fullName evidence="1">Outer membrane protein assembly factor BamC</fullName>
    </submittedName>
</protein>
<comment type="caution">
    <text evidence="1">The sequence shown here is derived from an EMBL/GenBank/DDBJ whole genome shotgun (WGS) entry which is preliminary data.</text>
</comment>
<dbReference type="EMBL" id="JAHRID010000011">
    <property type="protein sequence ID" value="MBV2131035.1"/>
    <property type="molecule type" value="Genomic_DNA"/>
</dbReference>
<name>A0ABS6MQM3_9GAMM</name>
<sequence length="344" mass="38232">MSLATVLLSGCSVFKDEPDSRVQRQQVTLDIPADLATPRQPGKYDIPQSDMAVGDVAETSPVLVLATASSSRITDESEKLARVMFERNDLTGDLIPFLQTQLTNYFSAQDIQIKATDDANLNFETGWIKRYRSEGFWLWQDEQQLDEARYTISIEPRPHGRTAIMSVSLLEHRFFDKQAQLTKAAARDSEVKLLNSLINQVAVSEIETAVANRDRVPEVDLEPGLNSAGEPAFITPQSIDVTWSQLEPVFEQLNFTVNDINRSAFTYYVSYSKPGRGMWATMMGREAPPVLPIADSDYQIVLQRSAEGTVINLLTKEGKPLAADVIVAAYDPFVAAIRAAKVEL</sequence>
<organism evidence="1 2">
    <name type="scientific">Arsukibacterium indicum</name>
    <dbReference type="NCBI Taxonomy" id="2848612"/>
    <lineage>
        <taxon>Bacteria</taxon>
        <taxon>Pseudomonadati</taxon>
        <taxon>Pseudomonadota</taxon>
        <taxon>Gammaproteobacteria</taxon>
        <taxon>Chromatiales</taxon>
        <taxon>Chromatiaceae</taxon>
        <taxon>Arsukibacterium</taxon>
    </lineage>
</organism>
<gene>
    <name evidence="1" type="primary">bamC</name>
    <name evidence="1" type="ORF">KQY15_18195</name>
</gene>
<reference evidence="1 2" key="1">
    <citation type="submission" date="2021-06" db="EMBL/GenBank/DDBJ databases">
        <title>Rheinheimera indica sp. nov., isolated from deep-sea sediment.</title>
        <authorList>
            <person name="Wang Z."/>
            <person name="Zhang X.-Y."/>
        </authorList>
    </citation>
    <scope>NUCLEOTIDE SEQUENCE [LARGE SCALE GENOMIC DNA]</scope>
    <source>
        <strain evidence="1 2">SM2107</strain>
    </source>
</reference>
<accession>A0ABS6MQM3</accession>
<evidence type="ECO:0000313" key="1">
    <source>
        <dbReference type="EMBL" id="MBV2131035.1"/>
    </source>
</evidence>